<feature type="compositionally biased region" description="Pro residues" evidence="1">
    <location>
        <begin position="310"/>
        <end position="321"/>
    </location>
</feature>
<evidence type="ECO:0000313" key="2">
    <source>
        <dbReference type="EMBL" id="MFC7618586.1"/>
    </source>
</evidence>
<feature type="compositionally biased region" description="Pro residues" evidence="1">
    <location>
        <begin position="180"/>
        <end position="192"/>
    </location>
</feature>
<comment type="caution">
    <text evidence="2">The sequence shown here is derived from an EMBL/GenBank/DDBJ whole genome shotgun (WGS) entry which is preliminary data.</text>
</comment>
<name>A0ABW2TYM0_9PSEU</name>
<evidence type="ECO:0000313" key="3">
    <source>
        <dbReference type="Proteomes" id="UP001596512"/>
    </source>
</evidence>
<dbReference type="Proteomes" id="UP001596512">
    <property type="component" value="Unassembled WGS sequence"/>
</dbReference>
<feature type="compositionally biased region" description="Polar residues" evidence="1">
    <location>
        <begin position="131"/>
        <end position="146"/>
    </location>
</feature>
<feature type="region of interest" description="Disordered" evidence="1">
    <location>
        <begin position="131"/>
        <end position="214"/>
    </location>
</feature>
<proteinExistence type="predicted"/>
<organism evidence="2 3">
    <name type="scientific">Actinokineospora soli</name>
    <dbReference type="NCBI Taxonomy" id="1048753"/>
    <lineage>
        <taxon>Bacteria</taxon>
        <taxon>Bacillati</taxon>
        <taxon>Actinomycetota</taxon>
        <taxon>Actinomycetes</taxon>
        <taxon>Pseudonocardiales</taxon>
        <taxon>Pseudonocardiaceae</taxon>
        <taxon>Actinokineospora</taxon>
    </lineage>
</organism>
<keyword evidence="3" id="KW-1185">Reference proteome</keyword>
<dbReference type="Pfam" id="PF13730">
    <property type="entry name" value="HTH_36"/>
    <property type="match status" value="1"/>
</dbReference>
<feature type="region of interest" description="Disordered" evidence="1">
    <location>
        <begin position="302"/>
        <end position="361"/>
    </location>
</feature>
<reference evidence="3" key="1">
    <citation type="journal article" date="2019" name="Int. J. Syst. Evol. Microbiol.">
        <title>The Global Catalogue of Microorganisms (GCM) 10K type strain sequencing project: providing services to taxonomists for standard genome sequencing and annotation.</title>
        <authorList>
            <consortium name="The Broad Institute Genomics Platform"/>
            <consortium name="The Broad Institute Genome Sequencing Center for Infectious Disease"/>
            <person name="Wu L."/>
            <person name="Ma J."/>
        </authorList>
    </citation>
    <scope>NUCLEOTIDE SEQUENCE [LARGE SCALE GENOMIC DNA]</scope>
    <source>
        <strain evidence="3">JCM 17695</strain>
    </source>
</reference>
<gene>
    <name evidence="2" type="ORF">ACFQV2_39900</name>
</gene>
<evidence type="ECO:0000256" key="1">
    <source>
        <dbReference type="SAM" id="MobiDB-lite"/>
    </source>
</evidence>
<feature type="compositionally biased region" description="Basic and acidic residues" evidence="1">
    <location>
        <begin position="324"/>
        <end position="333"/>
    </location>
</feature>
<dbReference type="EMBL" id="JBHTEY010000004">
    <property type="protein sequence ID" value="MFC7618586.1"/>
    <property type="molecule type" value="Genomic_DNA"/>
</dbReference>
<accession>A0ABW2TYM0</accession>
<sequence>MSPGPFSGTPLARGPMGGDSYTQVHRGVFRDPRLSAKAKGIFGLLSTHTDGWQVSIETLAANMRDGRDAIRTALRELETHHYLIRAQERREGGAFGGGAWFYTDLPAQIRALGITDDALIAEKVTEAFAEWQTSRSRPTADNPSSDLTRENPDLPTGSVDKRPTRSRLPRSEPTTGFPPTDNPPAVQPPAANPPYKKRIGQKTISRQSGASAEHTAAVCLPDQPPAGQSPPDTPGSRVLRTLRLARPVTTQIVRQHQAAVTALLETWPEAELIAHLERETTGDQVTNPLGLLVAVIRSTGPYLRNDRPGPDAPRPPLPPPCGRCDARPTDHPAARMITTQSRPPRPCPRCHPSTFKAAHHG</sequence>
<protein>
    <submittedName>
        <fullName evidence="2">Helix-turn-helix domain-containing protein</fullName>
    </submittedName>
</protein>